<protein>
    <submittedName>
        <fullName evidence="1">Uncharacterized protein</fullName>
    </submittedName>
</protein>
<proteinExistence type="predicted"/>
<feature type="non-terminal residue" evidence="1">
    <location>
        <position position="1"/>
    </location>
</feature>
<evidence type="ECO:0000313" key="1">
    <source>
        <dbReference type="EMBL" id="CAH2055747.1"/>
    </source>
</evidence>
<organism evidence="1 2">
    <name type="scientific">Iphiclides podalirius</name>
    <name type="common">scarce swallowtail</name>
    <dbReference type="NCBI Taxonomy" id="110791"/>
    <lineage>
        <taxon>Eukaryota</taxon>
        <taxon>Metazoa</taxon>
        <taxon>Ecdysozoa</taxon>
        <taxon>Arthropoda</taxon>
        <taxon>Hexapoda</taxon>
        <taxon>Insecta</taxon>
        <taxon>Pterygota</taxon>
        <taxon>Neoptera</taxon>
        <taxon>Endopterygota</taxon>
        <taxon>Lepidoptera</taxon>
        <taxon>Glossata</taxon>
        <taxon>Ditrysia</taxon>
        <taxon>Papilionoidea</taxon>
        <taxon>Papilionidae</taxon>
        <taxon>Papilioninae</taxon>
        <taxon>Iphiclides</taxon>
    </lineage>
</organism>
<accession>A0ABN8IHL4</accession>
<keyword evidence="2" id="KW-1185">Reference proteome</keyword>
<name>A0ABN8IHL4_9NEOP</name>
<dbReference type="Proteomes" id="UP000837857">
    <property type="component" value="Chromosome 22"/>
</dbReference>
<reference evidence="1" key="1">
    <citation type="submission" date="2022-03" db="EMBL/GenBank/DDBJ databases">
        <authorList>
            <person name="Martin H S."/>
        </authorList>
    </citation>
    <scope>NUCLEOTIDE SEQUENCE</scope>
</reference>
<gene>
    <name evidence="1" type="ORF">IPOD504_LOCUS9066</name>
</gene>
<evidence type="ECO:0000313" key="2">
    <source>
        <dbReference type="Proteomes" id="UP000837857"/>
    </source>
</evidence>
<dbReference type="EMBL" id="OW152834">
    <property type="protein sequence ID" value="CAH2055747.1"/>
    <property type="molecule type" value="Genomic_DNA"/>
</dbReference>
<sequence length="83" mass="8745">MGYGGGISEAPLCESGEAELCKGGFAGYPRYELGYRAPHAYVNHNYQHEPASPAPELGGLLGAGVSVPLAVPGHDAQYWSRLQ</sequence>